<keyword evidence="2" id="KW-0812">Transmembrane</keyword>
<evidence type="ECO:0000313" key="4">
    <source>
        <dbReference type="Proteomes" id="UP001500689"/>
    </source>
</evidence>
<sequence length="208" mass="21304">MLRFAELRPAAPADRSAAELADRTGIIAASVPRTRRSPEGGEVTSGERTQPMPAVLGSAEAVTRTAVVARRRRRAFATGGVALALVLFGWLAGGLVVGGLLGNPGTDAAVVGDQREPVAAKPTPPPAPAPAPAPAAAPVTVYVPVPTTAPSSHKSASAPHTSAPKKVQPREDTPAPATSSAPGSELKQFVDQQWKPWADFAHQVATGR</sequence>
<organism evidence="3 4">
    <name type="scientific">Amycolatopsis ultiminotia</name>
    <dbReference type="NCBI Taxonomy" id="543629"/>
    <lineage>
        <taxon>Bacteria</taxon>
        <taxon>Bacillati</taxon>
        <taxon>Actinomycetota</taxon>
        <taxon>Actinomycetes</taxon>
        <taxon>Pseudonocardiales</taxon>
        <taxon>Pseudonocardiaceae</taxon>
        <taxon>Amycolatopsis</taxon>
    </lineage>
</organism>
<proteinExistence type="predicted"/>
<feature type="region of interest" description="Disordered" evidence="1">
    <location>
        <begin position="145"/>
        <end position="191"/>
    </location>
</feature>
<gene>
    <name evidence="3" type="ORF">GCM10022222_20880</name>
</gene>
<accession>A0ABP6VKA4</accession>
<feature type="region of interest" description="Disordered" evidence="1">
    <location>
        <begin position="28"/>
        <end position="50"/>
    </location>
</feature>
<comment type="caution">
    <text evidence="3">The sequence shown here is derived from an EMBL/GenBank/DDBJ whole genome shotgun (WGS) entry which is preliminary data.</text>
</comment>
<feature type="compositionally biased region" description="Low complexity" evidence="1">
    <location>
        <begin position="145"/>
        <end position="166"/>
    </location>
</feature>
<dbReference type="EMBL" id="BAAAZN010000003">
    <property type="protein sequence ID" value="GAA3536972.1"/>
    <property type="molecule type" value="Genomic_DNA"/>
</dbReference>
<protein>
    <submittedName>
        <fullName evidence="3">Uncharacterized protein</fullName>
    </submittedName>
</protein>
<dbReference type="RefSeq" id="WP_344857975.1">
    <property type="nucleotide sequence ID" value="NZ_BAAAZN010000003.1"/>
</dbReference>
<keyword evidence="2" id="KW-1133">Transmembrane helix</keyword>
<keyword evidence="4" id="KW-1185">Reference proteome</keyword>
<name>A0ABP6VKA4_9PSEU</name>
<evidence type="ECO:0000256" key="2">
    <source>
        <dbReference type="SAM" id="Phobius"/>
    </source>
</evidence>
<reference evidence="4" key="1">
    <citation type="journal article" date="2019" name="Int. J. Syst. Evol. Microbiol.">
        <title>The Global Catalogue of Microorganisms (GCM) 10K type strain sequencing project: providing services to taxonomists for standard genome sequencing and annotation.</title>
        <authorList>
            <consortium name="The Broad Institute Genomics Platform"/>
            <consortium name="The Broad Institute Genome Sequencing Center for Infectious Disease"/>
            <person name="Wu L."/>
            <person name="Ma J."/>
        </authorList>
    </citation>
    <scope>NUCLEOTIDE SEQUENCE [LARGE SCALE GENOMIC DNA]</scope>
    <source>
        <strain evidence="4">JCM 16898</strain>
    </source>
</reference>
<evidence type="ECO:0000313" key="3">
    <source>
        <dbReference type="EMBL" id="GAA3536972.1"/>
    </source>
</evidence>
<dbReference type="Proteomes" id="UP001500689">
    <property type="component" value="Unassembled WGS sequence"/>
</dbReference>
<keyword evidence="2" id="KW-0472">Membrane</keyword>
<evidence type="ECO:0000256" key="1">
    <source>
        <dbReference type="SAM" id="MobiDB-lite"/>
    </source>
</evidence>
<feature type="transmembrane region" description="Helical" evidence="2">
    <location>
        <begin position="80"/>
        <end position="101"/>
    </location>
</feature>